<gene>
    <name evidence="2" type="ORF">HMPREF9303_0375</name>
</gene>
<dbReference type="EMBL" id="AEXO01000054">
    <property type="protein sequence ID" value="EGC86727.1"/>
    <property type="molecule type" value="Genomic_DNA"/>
</dbReference>
<feature type="domain" description="ATPase AAA-type core" evidence="1">
    <location>
        <begin position="167"/>
        <end position="318"/>
    </location>
</feature>
<dbReference type="GO" id="GO:0016887">
    <property type="term" value="F:ATP hydrolysis activity"/>
    <property type="evidence" value="ECO:0007669"/>
    <property type="project" value="InterPro"/>
</dbReference>
<proteinExistence type="predicted"/>
<dbReference type="Proteomes" id="UP000003155">
    <property type="component" value="Unassembled WGS sequence"/>
</dbReference>
<dbReference type="Pfam" id="PF13304">
    <property type="entry name" value="AAA_21"/>
    <property type="match status" value="1"/>
</dbReference>
<name>F0H645_9BACT</name>
<dbReference type="RefSeq" id="WP_004352740.1">
    <property type="nucleotide sequence ID" value="NZ_AEXO01000054.1"/>
</dbReference>
<dbReference type="AlphaFoldDB" id="F0H645"/>
<evidence type="ECO:0000259" key="1">
    <source>
        <dbReference type="Pfam" id="PF13304"/>
    </source>
</evidence>
<dbReference type="GO" id="GO:0005524">
    <property type="term" value="F:ATP binding"/>
    <property type="evidence" value="ECO:0007669"/>
    <property type="project" value="InterPro"/>
</dbReference>
<accession>F0H645</accession>
<evidence type="ECO:0000313" key="2">
    <source>
        <dbReference type="EMBL" id="EGC86727.1"/>
    </source>
</evidence>
<dbReference type="InterPro" id="IPR003959">
    <property type="entry name" value="ATPase_AAA_core"/>
</dbReference>
<evidence type="ECO:0000313" key="3">
    <source>
        <dbReference type="Proteomes" id="UP000003155"/>
    </source>
</evidence>
<keyword evidence="3" id="KW-1185">Reference proteome</keyword>
<reference evidence="2 3" key="1">
    <citation type="submission" date="2011-02" db="EMBL/GenBank/DDBJ databases">
        <authorList>
            <person name="Durkin A.S."/>
            <person name="Madupu R."/>
            <person name="Torralba M."/>
            <person name="Gillis M."/>
            <person name="Methe B."/>
            <person name="Sutton G."/>
            <person name="Nelson K.E."/>
        </authorList>
    </citation>
    <scope>NUCLEOTIDE SEQUENCE [LARGE SCALE GENOMIC DNA]</scope>
    <source>
        <strain evidence="2 3">CRIS 18C-A</strain>
    </source>
</reference>
<sequence length="436" mass="51405">MEYRFAPFKYYRIIYAAYRHWAINEQKKDINLDLEDDYDIMFFVEERFIEAYKTKGSYTNLILEGLDKLKLNLSQESPDSYKAACVYIVYKVLSSTKYPDYAQYFQSLHRFEHCISCEVVDKNVKEYIEKLFDDESHIANKLHQTVQFINNYDKIQKRDGVNLNNPDFSFDFKNYLDSGKSLDNISDIIKELPPPIYKVEIFLNRSRKKNDKRSQMDEVLFSKLSSGEKQFAYMMSTYIYHLINLESIHTATQTNSNGSNRVAYSMINMIFDEMELCFHPEYQRTFVNNLVSYIKRAGLNKTFSFNIILTTHSPFILSDIPACNILALKDGEPDEQFKNEKTLAANIYDILNNGFFMDDFIGEYSSIFIDEIIKKLNDPNDDISAKEQEILFEQISLIGDDFVRIKLLEKLDQCTNNRFSIEERKRILRKELDKLN</sequence>
<organism evidence="2 3">
    <name type="scientific">Prevotella denticola CRIS 18C-A</name>
    <dbReference type="NCBI Taxonomy" id="944557"/>
    <lineage>
        <taxon>Bacteria</taxon>
        <taxon>Pseudomonadati</taxon>
        <taxon>Bacteroidota</taxon>
        <taxon>Bacteroidia</taxon>
        <taxon>Bacteroidales</taxon>
        <taxon>Prevotellaceae</taxon>
        <taxon>Prevotella</taxon>
    </lineage>
</organism>
<protein>
    <recommendedName>
        <fullName evidence="1">ATPase AAA-type core domain-containing protein</fullName>
    </recommendedName>
</protein>
<comment type="caution">
    <text evidence="2">The sequence shown here is derived from an EMBL/GenBank/DDBJ whole genome shotgun (WGS) entry which is preliminary data.</text>
</comment>